<evidence type="ECO:0000256" key="1">
    <source>
        <dbReference type="SAM" id="MobiDB-lite"/>
    </source>
</evidence>
<dbReference type="Pfam" id="PF07963">
    <property type="entry name" value="N_methyl"/>
    <property type="match status" value="1"/>
</dbReference>
<dbReference type="Gene3D" id="3.30.700.10">
    <property type="entry name" value="Glycoprotein, Type 4 Pilin"/>
    <property type="match status" value="1"/>
</dbReference>
<feature type="region of interest" description="Disordered" evidence="1">
    <location>
        <begin position="1"/>
        <end position="25"/>
    </location>
</feature>
<comment type="caution">
    <text evidence="3">The sequence shown here is derived from an EMBL/GenBank/DDBJ whole genome shotgun (WGS) entry which is preliminary data.</text>
</comment>
<evidence type="ECO:0000313" key="3">
    <source>
        <dbReference type="EMBL" id="OGZ10730.1"/>
    </source>
</evidence>
<keyword evidence="2" id="KW-1133">Transmembrane helix</keyword>
<feature type="compositionally biased region" description="Basic residues" evidence="1">
    <location>
        <begin position="1"/>
        <end position="10"/>
    </location>
</feature>
<dbReference type="Proteomes" id="UP000177996">
    <property type="component" value="Unassembled WGS sequence"/>
</dbReference>
<proteinExistence type="predicted"/>
<dbReference type="AlphaFoldDB" id="A0A1G2DCX2"/>
<protein>
    <recommendedName>
        <fullName evidence="5">Type II secretion system protein GspG C-terminal domain-containing protein</fullName>
    </recommendedName>
</protein>
<keyword evidence="2" id="KW-0812">Transmembrane</keyword>
<dbReference type="InterPro" id="IPR045584">
    <property type="entry name" value="Pilin-like"/>
</dbReference>
<evidence type="ECO:0008006" key="5">
    <source>
        <dbReference type="Google" id="ProtNLM"/>
    </source>
</evidence>
<feature type="transmembrane region" description="Helical" evidence="2">
    <location>
        <begin position="33"/>
        <end position="56"/>
    </location>
</feature>
<name>A0A1G2DCX2_9BACT</name>
<dbReference type="EMBL" id="MHLL01000003">
    <property type="protein sequence ID" value="OGZ10730.1"/>
    <property type="molecule type" value="Genomic_DNA"/>
</dbReference>
<evidence type="ECO:0000256" key="2">
    <source>
        <dbReference type="SAM" id="Phobius"/>
    </source>
</evidence>
<sequence length="185" mass="19673">MNLTKKKKSVRRQEGFTTSEAGRASRPSLQSGFTLIEILVVMGLIAVLAGVVLVAINPTRQFAQGRDAQRTSNINAILNAIGQRIADNKGLFAGINPANGVTCPSIPATTTMIMFSNATSTPSESGDLGCLVPTYLETLPTDPSGVTVESSTGYMYFQDVNGRVHVMATTTEPSIPRTTPLEVVR</sequence>
<accession>A0A1G2DCX2</accession>
<reference evidence="3 4" key="1">
    <citation type="journal article" date="2016" name="Nat. Commun.">
        <title>Thousands of microbial genomes shed light on interconnected biogeochemical processes in an aquifer system.</title>
        <authorList>
            <person name="Anantharaman K."/>
            <person name="Brown C.T."/>
            <person name="Hug L.A."/>
            <person name="Sharon I."/>
            <person name="Castelle C.J."/>
            <person name="Probst A.J."/>
            <person name="Thomas B.C."/>
            <person name="Singh A."/>
            <person name="Wilkins M.J."/>
            <person name="Karaoz U."/>
            <person name="Brodie E.L."/>
            <person name="Williams K.H."/>
            <person name="Hubbard S.S."/>
            <person name="Banfield J.F."/>
        </authorList>
    </citation>
    <scope>NUCLEOTIDE SEQUENCE [LARGE SCALE GENOMIC DNA]</scope>
</reference>
<gene>
    <name evidence="3" type="ORF">A3D65_01680</name>
</gene>
<dbReference type="InterPro" id="IPR012902">
    <property type="entry name" value="N_methyl_site"/>
</dbReference>
<dbReference type="STRING" id="1798661.A3D65_01680"/>
<evidence type="ECO:0000313" key="4">
    <source>
        <dbReference type="Proteomes" id="UP000177996"/>
    </source>
</evidence>
<dbReference type="PROSITE" id="PS00409">
    <property type="entry name" value="PROKAR_NTER_METHYL"/>
    <property type="match status" value="1"/>
</dbReference>
<dbReference type="NCBIfam" id="TIGR02532">
    <property type="entry name" value="IV_pilin_GFxxxE"/>
    <property type="match status" value="1"/>
</dbReference>
<keyword evidence="2" id="KW-0472">Membrane</keyword>
<dbReference type="SUPFAM" id="SSF54523">
    <property type="entry name" value="Pili subunits"/>
    <property type="match status" value="1"/>
</dbReference>
<organism evidence="3 4">
    <name type="scientific">Candidatus Lloydbacteria bacterium RIFCSPHIGHO2_02_FULL_50_13</name>
    <dbReference type="NCBI Taxonomy" id="1798661"/>
    <lineage>
        <taxon>Bacteria</taxon>
        <taxon>Candidatus Lloydiibacteriota</taxon>
    </lineage>
</organism>